<gene>
    <name evidence="2" type="ORF">POTOM_050898</name>
</gene>
<dbReference type="OrthoDB" id="2019149at2759"/>
<dbReference type="EMBL" id="JAAWWB010000030">
    <property type="protein sequence ID" value="KAG6746358.1"/>
    <property type="molecule type" value="Genomic_DNA"/>
</dbReference>
<evidence type="ECO:0000313" key="2">
    <source>
        <dbReference type="EMBL" id="KAG6746358.1"/>
    </source>
</evidence>
<evidence type="ECO:0000313" key="3">
    <source>
        <dbReference type="Proteomes" id="UP000886885"/>
    </source>
</evidence>
<name>A0A8X7YD01_POPTO</name>
<dbReference type="GO" id="GO:0004857">
    <property type="term" value="F:enzyme inhibitor activity"/>
    <property type="evidence" value="ECO:0007669"/>
    <property type="project" value="InterPro"/>
</dbReference>
<sequence>METLCLNFYNKTIDELILALDSNIKSTNFDTQTWLSAASTYLESCKDTINDLGVSDSMLPLMMSNNVSKLITNSLALHNKASSVFPQTYQDDFPTWVKASDRKLLQEPSPSPDLVVAQDGSGDYSNIKAALEAICCRTLILLTVPCTIVSIHVLSFSLSVVGGCIGIQEGSHIHKSELIQTLLGSSPNFLAKLNACSSMYGVFEAFLPPLSCENLIVR</sequence>
<dbReference type="InterPro" id="IPR006501">
    <property type="entry name" value="Pectinesterase_inhib_dom"/>
</dbReference>
<proteinExistence type="predicted"/>
<dbReference type="AlphaFoldDB" id="A0A8X7YD01"/>
<evidence type="ECO:0000259" key="1">
    <source>
        <dbReference type="Pfam" id="PF04043"/>
    </source>
</evidence>
<dbReference type="Proteomes" id="UP000886885">
    <property type="component" value="Chromosome 15D"/>
</dbReference>
<protein>
    <recommendedName>
        <fullName evidence="1">Pectinesterase inhibitor domain-containing protein</fullName>
    </recommendedName>
</protein>
<organism evidence="2 3">
    <name type="scientific">Populus tomentosa</name>
    <name type="common">Chinese white poplar</name>
    <dbReference type="NCBI Taxonomy" id="118781"/>
    <lineage>
        <taxon>Eukaryota</taxon>
        <taxon>Viridiplantae</taxon>
        <taxon>Streptophyta</taxon>
        <taxon>Embryophyta</taxon>
        <taxon>Tracheophyta</taxon>
        <taxon>Spermatophyta</taxon>
        <taxon>Magnoliopsida</taxon>
        <taxon>eudicotyledons</taxon>
        <taxon>Gunneridae</taxon>
        <taxon>Pentapetalae</taxon>
        <taxon>rosids</taxon>
        <taxon>fabids</taxon>
        <taxon>Malpighiales</taxon>
        <taxon>Salicaceae</taxon>
        <taxon>Saliceae</taxon>
        <taxon>Populus</taxon>
    </lineage>
</organism>
<dbReference type="Pfam" id="PF04043">
    <property type="entry name" value="PMEI"/>
    <property type="match status" value="1"/>
</dbReference>
<keyword evidence="3" id="KW-1185">Reference proteome</keyword>
<reference evidence="2" key="1">
    <citation type="journal article" date="2020" name="bioRxiv">
        <title>Hybrid origin of Populus tomentosa Carr. identified through genome sequencing and phylogenomic analysis.</title>
        <authorList>
            <person name="An X."/>
            <person name="Gao K."/>
            <person name="Chen Z."/>
            <person name="Li J."/>
            <person name="Yang X."/>
            <person name="Yang X."/>
            <person name="Zhou J."/>
            <person name="Guo T."/>
            <person name="Zhao T."/>
            <person name="Huang S."/>
            <person name="Miao D."/>
            <person name="Khan W.U."/>
            <person name="Rao P."/>
            <person name="Ye M."/>
            <person name="Lei B."/>
            <person name="Liao W."/>
            <person name="Wang J."/>
            <person name="Ji L."/>
            <person name="Li Y."/>
            <person name="Guo B."/>
            <person name="Mustafa N.S."/>
            <person name="Li S."/>
            <person name="Yun Q."/>
            <person name="Keller S.R."/>
            <person name="Mao J."/>
            <person name="Zhang R."/>
            <person name="Strauss S.H."/>
        </authorList>
    </citation>
    <scope>NUCLEOTIDE SEQUENCE</scope>
    <source>
        <strain evidence="2">GM15</strain>
        <tissue evidence="2">Leaf</tissue>
    </source>
</reference>
<feature type="domain" description="Pectinesterase inhibitor" evidence="1">
    <location>
        <begin position="5"/>
        <end position="77"/>
    </location>
</feature>
<accession>A0A8X7YD01</accession>
<dbReference type="PANTHER" id="PTHR31707">
    <property type="entry name" value="PECTINESTERASE"/>
    <property type="match status" value="1"/>
</dbReference>
<comment type="caution">
    <text evidence="2">The sequence shown here is derived from an EMBL/GenBank/DDBJ whole genome shotgun (WGS) entry which is preliminary data.</text>
</comment>